<dbReference type="SUPFAM" id="SSF50494">
    <property type="entry name" value="Trypsin-like serine proteases"/>
    <property type="match status" value="1"/>
</dbReference>
<organism evidence="8 9">
    <name type="scientific">Candidatus Opimibacter skivensis</name>
    <dbReference type="NCBI Taxonomy" id="2982028"/>
    <lineage>
        <taxon>Bacteria</taxon>
        <taxon>Pseudomonadati</taxon>
        <taxon>Bacteroidota</taxon>
        <taxon>Saprospiria</taxon>
        <taxon>Saprospirales</taxon>
        <taxon>Saprospiraceae</taxon>
        <taxon>Candidatus Opimibacter</taxon>
    </lineage>
</organism>
<dbReference type="GO" id="GO:0008239">
    <property type="term" value="F:dipeptidyl-peptidase activity"/>
    <property type="evidence" value="ECO:0007669"/>
    <property type="project" value="UniProtKB-UniRule"/>
</dbReference>
<reference evidence="8 9" key="1">
    <citation type="submission" date="2020-10" db="EMBL/GenBank/DDBJ databases">
        <title>Connecting structure to function with the recovery of over 1000 high-quality activated sludge metagenome-assembled genomes encoding full-length rRNA genes using long-read sequencing.</title>
        <authorList>
            <person name="Singleton C.M."/>
            <person name="Petriglieri F."/>
            <person name="Kristensen J.M."/>
            <person name="Kirkegaard R.H."/>
            <person name="Michaelsen T.Y."/>
            <person name="Andersen M.H."/>
            <person name="Karst S.M."/>
            <person name="Dueholm M.S."/>
            <person name="Nielsen P.H."/>
            <person name="Albertsen M."/>
        </authorList>
    </citation>
    <scope>NUCLEOTIDE SEQUENCE [LARGE SCALE GENOMIC DNA]</scope>
    <source>
        <strain evidence="8">Ribe_18-Q3-R11-54_MAXAC.273</strain>
    </source>
</reference>
<keyword evidence="5 7" id="KW-0378">Hydrolase</keyword>
<dbReference type="EC" id="3.4.14.-" evidence="7"/>
<comment type="function">
    <text evidence="7">Catalyzes the removal of dipeptides from the N-terminus of oligopeptides.</text>
</comment>
<evidence type="ECO:0000256" key="2">
    <source>
        <dbReference type="ARBA" id="ARBA00022438"/>
    </source>
</evidence>
<comment type="similarity">
    <text evidence="1 7">Belongs to the peptidase S46 family.</text>
</comment>
<evidence type="ECO:0000256" key="6">
    <source>
        <dbReference type="ARBA" id="ARBA00022825"/>
    </source>
</evidence>
<dbReference type="GO" id="GO:0043171">
    <property type="term" value="P:peptide catabolic process"/>
    <property type="evidence" value="ECO:0007669"/>
    <property type="project" value="UniProtKB-UniRule"/>
</dbReference>
<keyword evidence="4" id="KW-0732">Signal</keyword>
<evidence type="ECO:0000313" key="8">
    <source>
        <dbReference type="EMBL" id="MBK9981186.1"/>
    </source>
</evidence>
<evidence type="ECO:0000313" key="9">
    <source>
        <dbReference type="Proteomes" id="UP000808337"/>
    </source>
</evidence>
<dbReference type="InterPro" id="IPR019500">
    <property type="entry name" value="Pep_S46"/>
</dbReference>
<keyword evidence="2 7" id="KW-0031">Aminopeptidase</keyword>
<keyword evidence="3 7" id="KW-0645">Protease</keyword>
<dbReference type="Gene3D" id="2.40.10.10">
    <property type="entry name" value="Trypsin-like serine proteases"/>
    <property type="match status" value="1"/>
</dbReference>
<dbReference type="Proteomes" id="UP000808337">
    <property type="component" value="Unassembled WGS sequence"/>
</dbReference>
<dbReference type="PANTHER" id="PTHR38469">
    <property type="entry name" value="PERIPLASMIC PEPTIDASE SUBFAMILY S1B"/>
    <property type="match status" value="1"/>
</dbReference>
<dbReference type="AlphaFoldDB" id="A0A9D7SSH6"/>
<evidence type="ECO:0000256" key="5">
    <source>
        <dbReference type="ARBA" id="ARBA00022801"/>
    </source>
</evidence>
<gene>
    <name evidence="8" type="ORF">IPP15_01970</name>
</gene>
<dbReference type="GO" id="GO:0070009">
    <property type="term" value="F:serine-type aminopeptidase activity"/>
    <property type="evidence" value="ECO:0007669"/>
    <property type="project" value="UniProtKB-UniRule"/>
</dbReference>
<dbReference type="InterPro" id="IPR043504">
    <property type="entry name" value="Peptidase_S1_PA_chymotrypsin"/>
</dbReference>
<accession>A0A9D7SSH6</accession>
<dbReference type="GO" id="GO:0006508">
    <property type="term" value="P:proteolysis"/>
    <property type="evidence" value="ECO:0007669"/>
    <property type="project" value="UniProtKB-KW"/>
</dbReference>
<comment type="caution">
    <text evidence="8">The sequence shown here is derived from an EMBL/GenBank/DDBJ whole genome shotgun (WGS) entry which is preliminary data.</text>
</comment>
<dbReference type="InterPro" id="IPR009003">
    <property type="entry name" value="Peptidase_S1_PA"/>
</dbReference>
<dbReference type="Pfam" id="PF10459">
    <property type="entry name" value="Peptidase_S46"/>
    <property type="match status" value="1"/>
</dbReference>
<protein>
    <recommendedName>
        <fullName evidence="7">Dipeptidyl-peptidase</fullName>
        <ecNumber evidence="7">3.4.14.-</ecNumber>
    </recommendedName>
</protein>
<proteinExistence type="inferred from homology"/>
<dbReference type="EMBL" id="JADKGY010000001">
    <property type="protein sequence ID" value="MBK9981186.1"/>
    <property type="molecule type" value="Genomic_DNA"/>
</dbReference>
<keyword evidence="6 7" id="KW-0720">Serine protease</keyword>
<evidence type="ECO:0000256" key="1">
    <source>
        <dbReference type="ARBA" id="ARBA00010491"/>
    </source>
</evidence>
<evidence type="ECO:0000256" key="7">
    <source>
        <dbReference type="RuleBase" id="RU366067"/>
    </source>
</evidence>
<evidence type="ECO:0000256" key="3">
    <source>
        <dbReference type="ARBA" id="ARBA00022670"/>
    </source>
</evidence>
<name>A0A9D7SSH6_9BACT</name>
<dbReference type="PANTHER" id="PTHR38469:SF1">
    <property type="entry name" value="PERIPLASMIC PEPTIDASE SUBFAMILY S1B"/>
    <property type="match status" value="1"/>
</dbReference>
<sequence length="722" mass="82471">MYTFKIIRARHFWFLLSAFIATSAFAGEGMWLPFLLKSLNETEMKSMGMKMNAEDIYSVNQGSLKDAVVHFGGFCTAEVISDQGLILTNHHCGYSSIQSHSTLEKNYLKNGFWAPNHEAEIPNPGLFATFIIRIEDVTDQVLEGVKTDMEVKEKQTLIDANLNLIKSTTTKEQWQDVMIKPFFEANQYYMFVTETYNDVRYVGSPPESIGKFGADTDNWVWPRHTGDFSVFRIYAGPDNRPAAYSPDNKPLIPRHFFPISLDGVAEGDFTLVFGFPGKTNEYLPSYAVDQIANVIDPERIEIRNISLGIMDKHMRSEPDARLAYAVKYAGLANSWKKWIGEAQGLKTYHAVQKKKNLELDFIDELQRKKSLCKEYGEILPSMKRLYKEIEPVVKNRTILSEVIGGSNIELFRLTLYADRLVNAFKQNGEDGFQKMATRTLAQLDDFYKDYRKDVDKEIFVALISHLSVTVSPEYLPAYLAKYKSDDLAEKIYSQSIWIFKEKFAESIQKGGASFSSLVNDDMAFQLFEELKEIMDSDLSPAYNVLNDSIQIQQKSYMAALMAVYPDRRFWPDANNTMRFTYGQVEPYTPRDGVEYKTQTYLDGVMEKYKPGDYEFDVDPRLISLYENKDYGQYGENGKMPVCFIASNHTTGGNSGSPAIDAYGNLIGINFDRVWEGTMSDLFYDKSICRNIMVDVRYILFIIDKFAGAGNLIEEMKLVHPKS</sequence>
<evidence type="ECO:0000256" key="4">
    <source>
        <dbReference type="ARBA" id="ARBA00022729"/>
    </source>
</evidence>